<dbReference type="InterPro" id="IPR039353">
    <property type="entry name" value="TF_Adf1"/>
</dbReference>
<dbReference type="InterPro" id="IPR006578">
    <property type="entry name" value="MADF-dom"/>
</dbReference>
<evidence type="ECO:0000259" key="2">
    <source>
        <dbReference type="PROSITE" id="PS51029"/>
    </source>
</evidence>
<feature type="region of interest" description="Disordered" evidence="1">
    <location>
        <begin position="248"/>
        <end position="320"/>
    </location>
</feature>
<dbReference type="GO" id="GO:0005667">
    <property type="term" value="C:transcription regulator complex"/>
    <property type="evidence" value="ECO:0007669"/>
    <property type="project" value="TreeGrafter"/>
</dbReference>
<dbReference type="GO" id="GO:0005634">
    <property type="term" value="C:nucleus"/>
    <property type="evidence" value="ECO:0007669"/>
    <property type="project" value="TreeGrafter"/>
</dbReference>
<feature type="compositionally biased region" description="Low complexity" evidence="1">
    <location>
        <begin position="113"/>
        <end position="130"/>
    </location>
</feature>
<dbReference type="AlphaFoldDB" id="A0A034WF25"/>
<dbReference type="EMBL" id="GAKP01006020">
    <property type="protein sequence ID" value="JAC52932.1"/>
    <property type="molecule type" value="Transcribed_RNA"/>
</dbReference>
<accession>A0A034WF25</accession>
<dbReference type="OrthoDB" id="10262320at2759"/>
<sequence length="477" mass="53359">MAFSRHNIEKRRLIELVRLNAILWDCRLPHYKRSDKKKALKWNELGRVFGVSGERVQRTFTSLREIFRRELNHEKMLGTRFKSKWEYYDAMAFLKEVIRERKSRERNKMSADAQAQQQTQQHHSNNNSSAIDEYQYFAPNDPNNPNNQQPALANDPKQQQLQQPQYQTLPQQQQQQLPVGLSFPTQLHLQQLGPLNESPHSQPPPTAHATALTAASQLPQLPQQPLQNMQSDVILNLNTNAISTLQNLGNGNSSLTSNSRPPSQPQQQAQSALQPAQPLLQMQSQPAPPGTQSLVAISSSRSSASSSPSIYIKEEPDSPDTLSLTTITINEHNSAYSPRHNAILTPTTKSKHCQNLNTHPKVGLPSNNVTNSNGVFKAQSKTHIPGSSASLIIDEDFAEPDVELDDLDDPDVDMLDDGRLSPATTYTLGMAEKPSHPSAREILYTKFGDFLAARLNTLNETVANDLMNRILLLIAEK</sequence>
<dbReference type="Pfam" id="PF10545">
    <property type="entry name" value="MADF_DNA_bdg"/>
    <property type="match status" value="1"/>
</dbReference>
<dbReference type="PANTHER" id="PTHR12243:SF69">
    <property type="entry name" value="SI:CH73-59F11.3"/>
    <property type="match status" value="1"/>
</dbReference>
<feature type="compositionally biased region" description="Low complexity" evidence="1">
    <location>
        <begin position="138"/>
        <end position="177"/>
    </location>
</feature>
<name>A0A034WF25_BACDO</name>
<organism evidence="3">
    <name type="scientific">Bactrocera dorsalis</name>
    <name type="common">Oriental fruit fly</name>
    <name type="synonym">Dacus dorsalis</name>
    <dbReference type="NCBI Taxonomy" id="27457"/>
    <lineage>
        <taxon>Eukaryota</taxon>
        <taxon>Metazoa</taxon>
        <taxon>Ecdysozoa</taxon>
        <taxon>Arthropoda</taxon>
        <taxon>Hexapoda</taxon>
        <taxon>Insecta</taxon>
        <taxon>Pterygota</taxon>
        <taxon>Neoptera</taxon>
        <taxon>Endopterygota</taxon>
        <taxon>Diptera</taxon>
        <taxon>Brachycera</taxon>
        <taxon>Muscomorpha</taxon>
        <taxon>Tephritoidea</taxon>
        <taxon>Tephritidae</taxon>
        <taxon>Bactrocera</taxon>
        <taxon>Bactrocera</taxon>
    </lineage>
</organism>
<feature type="region of interest" description="Disordered" evidence="1">
    <location>
        <begin position="104"/>
        <end position="177"/>
    </location>
</feature>
<dbReference type="SMART" id="SM00595">
    <property type="entry name" value="MADF"/>
    <property type="match status" value="1"/>
</dbReference>
<dbReference type="PANTHER" id="PTHR12243">
    <property type="entry name" value="MADF DOMAIN TRANSCRIPTION FACTOR"/>
    <property type="match status" value="1"/>
</dbReference>
<protein>
    <submittedName>
        <fullName evidence="3">Transcription factor Adf-1</fullName>
    </submittedName>
</protein>
<evidence type="ECO:0000313" key="3">
    <source>
        <dbReference type="EMBL" id="JAC52932.1"/>
    </source>
</evidence>
<gene>
    <name evidence="3" type="primary">ADF1</name>
</gene>
<proteinExistence type="predicted"/>
<feature type="compositionally biased region" description="Low complexity" evidence="1">
    <location>
        <begin position="248"/>
        <end position="285"/>
    </location>
</feature>
<dbReference type="GO" id="GO:0006357">
    <property type="term" value="P:regulation of transcription by RNA polymerase II"/>
    <property type="evidence" value="ECO:0007669"/>
    <property type="project" value="TreeGrafter"/>
</dbReference>
<feature type="domain" description="MADF" evidence="2">
    <location>
        <begin position="12"/>
        <end position="99"/>
    </location>
</feature>
<reference evidence="3" key="1">
    <citation type="journal article" date="2014" name="BMC Genomics">
        <title>Characterizing the developmental transcriptome of the oriental fruit fly, Bactrocera dorsalis (Diptera: Tephritidae) through comparative genomic analysis with Drosophila melanogaster utilizing modENCODE datasets.</title>
        <authorList>
            <person name="Geib S.M."/>
            <person name="Calla B."/>
            <person name="Hall B."/>
            <person name="Hou S."/>
            <person name="Manoukis N.C."/>
        </authorList>
    </citation>
    <scope>NUCLEOTIDE SEQUENCE</scope>
    <source>
        <strain evidence="3">Punador</strain>
    </source>
</reference>
<feature type="compositionally biased region" description="Low complexity" evidence="1">
    <location>
        <begin position="298"/>
        <end position="309"/>
    </location>
</feature>
<dbReference type="PROSITE" id="PS51029">
    <property type="entry name" value="MADF"/>
    <property type="match status" value="1"/>
</dbReference>
<evidence type="ECO:0000256" key="1">
    <source>
        <dbReference type="SAM" id="MobiDB-lite"/>
    </source>
</evidence>